<dbReference type="GO" id="GO:0004553">
    <property type="term" value="F:hydrolase activity, hydrolyzing O-glycosyl compounds"/>
    <property type="evidence" value="ECO:0007669"/>
    <property type="project" value="InterPro"/>
</dbReference>
<evidence type="ECO:0000256" key="3">
    <source>
        <dbReference type="SAM" id="MobiDB-lite"/>
    </source>
</evidence>
<dbReference type="InterPro" id="IPR013780">
    <property type="entry name" value="Glyco_hydro_b"/>
</dbReference>
<dbReference type="PANTHER" id="PTHR43863">
    <property type="entry name" value="HYDROLASE, PUTATIVE (AFU_ORTHOLOGUE AFUA_1G03140)-RELATED"/>
    <property type="match status" value="1"/>
</dbReference>
<protein>
    <submittedName>
        <fullName evidence="7">Alpha-glucosidase</fullName>
    </submittedName>
</protein>
<feature type="domain" description="DUF5110" evidence="5">
    <location>
        <begin position="718"/>
        <end position="785"/>
    </location>
</feature>
<dbReference type="InterPro" id="IPR017853">
    <property type="entry name" value="GH"/>
</dbReference>
<feature type="domain" description="Glycosyl hydrolase family 31 C-terminal" evidence="6">
    <location>
        <begin position="603"/>
        <end position="693"/>
    </location>
</feature>
<dbReference type="InterPro" id="IPR033403">
    <property type="entry name" value="DUF5110"/>
</dbReference>
<keyword evidence="2" id="KW-0378">Hydrolase</keyword>
<dbReference type="AlphaFoldDB" id="A0A239DU25"/>
<feature type="domain" description="Glycoside hydrolase family 31 TIM barrel" evidence="4">
    <location>
        <begin position="228"/>
        <end position="595"/>
    </location>
</feature>
<name>A0A239DU25_9ACTN</name>
<dbReference type="EMBL" id="FZOO01000003">
    <property type="protein sequence ID" value="SNS35857.1"/>
    <property type="molecule type" value="Genomic_DNA"/>
</dbReference>
<dbReference type="Pfam" id="PF01055">
    <property type="entry name" value="Glyco_hydro_31_2nd"/>
    <property type="match status" value="1"/>
</dbReference>
<dbReference type="PANTHER" id="PTHR43863:SF2">
    <property type="entry name" value="MALTASE-GLUCOAMYLASE"/>
    <property type="match status" value="1"/>
</dbReference>
<sequence>MFSVDLPKDGAGDDVLPDIVRVVASNDGDCRPDHPVLLARRLPVGTAVDATAETTLWKVSVGDPDERGNRPVTVRTLDDRPLVALRLTGGGPCVLDVQVASGVQAWGLGQCFGPSSARVDWVGRRRSVVDASVQDRFRPYGHGTQDYEKGVEGYLQIPVLMVAGDPQPFAIVLDYVFRIEADFGTNPWSFQLGSDVPGNPTFPVRVYLVGGATSLDVRRRVMDLLGRPPVPPRKAFGLWMSEYGFETWQDVDHVIGALRGGAYPFDGIVLDLFWFGGIAQQGVDHSEVGRLGWDITDTPGVDDPYFPDPQGRLASYRNQHIGFALIEESYVNTSTSTYIELGGAVQDPFVRLGPSDLQFTNVWFGQEATMIDWSVPGAGAWIHDHRRKPFMVDYGVRVHWTDLGEPEFFDDRARYAGHDLDGDGSRRTGHADVANVYNSFWHRSIDDGYSRNDPDQRRLLLTRAGTAGIQRYGAAVWSGDTSSRMPVLVSQLHNQAHMSCSGIDYYGSDVGGFHRQDADSQRLDELYTQWFANSAWLDVPLRPHVNNYDFYTQRSDDKPDGPRRHPVAPYEVGHRPSNLANLRTRYELIPYYYSLAHQASLDGTPMMPPPGLVYPDAALLGIGHQKLIGTDLMVAVVAGHGEYARSVYLPAGRWYDFWSGAAVESAGQWVTFVPEYRDGVFRLPVFARGGAVIPRMHVDDGTQDSAGHQADGSRDEDLILRVYDGGEVGGRFTVYEDDGETRSSAPRTTDIVQRHEGEDIVVEVAAAKGLVPDSADVRPLRIEVVSSLVVSGVTLNGAPLPPLPSPSRTQPGWAADPDSRTVHACVPDAGVAAAYTFRFATAGTLPATSSVLLVCDSAYTTWGEDVHARFVTPVQTAHGSLTEVQLEPSVTHAYLYPAPADHPSGPVWTLLLDHLQPNQEVRFALEKRRGDVVVHTGPRQVFRYVGPGGYAGEIRGNLY</sequence>
<feature type="region of interest" description="Disordered" evidence="3">
    <location>
        <begin position="550"/>
        <end position="572"/>
    </location>
</feature>
<dbReference type="InterPro" id="IPR000322">
    <property type="entry name" value="Glyco_hydro_31_TIM"/>
</dbReference>
<evidence type="ECO:0000313" key="7">
    <source>
        <dbReference type="EMBL" id="SNS35857.1"/>
    </source>
</evidence>
<reference evidence="8" key="1">
    <citation type="submission" date="2017-06" db="EMBL/GenBank/DDBJ databases">
        <authorList>
            <person name="Varghese N."/>
            <person name="Submissions S."/>
        </authorList>
    </citation>
    <scope>NUCLEOTIDE SEQUENCE [LARGE SCALE GENOMIC DNA]</scope>
    <source>
        <strain evidence="8">DSM 46839</strain>
    </source>
</reference>
<gene>
    <name evidence="7" type="ORF">SAMN06893096_103365</name>
</gene>
<dbReference type="Pfam" id="PF21365">
    <property type="entry name" value="Glyco_hydro_31_3rd"/>
    <property type="match status" value="1"/>
</dbReference>
<proteinExistence type="inferred from homology"/>
<dbReference type="SUPFAM" id="SSF51445">
    <property type="entry name" value="(Trans)glycosidases"/>
    <property type="match status" value="1"/>
</dbReference>
<evidence type="ECO:0000259" key="4">
    <source>
        <dbReference type="Pfam" id="PF01055"/>
    </source>
</evidence>
<feature type="compositionally biased region" description="Basic and acidic residues" evidence="3">
    <location>
        <begin position="554"/>
        <end position="563"/>
    </location>
</feature>
<dbReference type="GO" id="GO:0005975">
    <property type="term" value="P:carbohydrate metabolic process"/>
    <property type="evidence" value="ECO:0007669"/>
    <property type="project" value="InterPro"/>
</dbReference>
<organism evidence="7 8">
    <name type="scientific">Geodermatophilus pulveris</name>
    <dbReference type="NCBI Taxonomy" id="1564159"/>
    <lineage>
        <taxon>Bacteria</taxon>
        <taxon>Bacillati</taxon>
        <taxon>Actinomycetota</taxon>
        <taxon>Actinomycetes</taxon>
        <taxon>Geodermatophilales</taxon>
        <taxon>Geodermatophilaceae</taxon>
        <taxon>Geodermatophilus</taxon>
    </lineage>
</organism>
<dbReference type="SUPFAM" id="SSF51011">
    <property type="entry name" value="Glycosyl hydrolase domain"/>
    <property type="match status" value="1"/>
</dbReference>
<dbReference type="Gene3D" id="2.60.40.1180">
    <property type="entry name" value="Golgi alpha-mannosidase II"/>
    <property type="match status" value="2"/>
</dbReference>
<keyword evidence="8" id="KW-1185">Reference proteome</keyword>
<dbReference type="Pfam" id="PF17137">
    <property type="entry name" value="DUF5110"/>
    <property type="match status" value="1"/>
</dbReference>
<comment type="similarity">
    <text evidence="1 2">Belongs to the glycosyl hydrolase 31 family.</text>
</comment>
<keyword evidence="2" id="KW-0326">Glycosidase</keyword>
<accession>A0A239DU25</accession>
<dbReference type="InterPro" id="IPR051816">
    <property type="entry name" value="Glycosyl_Hydrolase_31"/>
</dbReference>
<dbReference type="Proteomes" id="UP000198373">
    <property type="component" value="Unassembled WGS sequence"/>
</dbReference>
<evidence type="ECO:0000259" key="6">
    <source>
        <dbReference type="Pfam" id="PF21365"/>
    </source>
</evidence>
<dbReference type="InterPro" id="IPR048395">
    <property type="entry name" value="Glyco_hydro_31_C"/>
</dbReference>
<dbReference type="Gene3D" id="3.20.20.80">
    <property type="entry name" value="Glycosidases"/>
    <property type="match status" value="1"/>
</dbReference>
<evidence type="ECO:0000313" key="8">
    <source>
        <dbReference type="Proteomes" id="UP000198373"/>
    </source>
</evidence>
<evidence type="ECO:0000256" key="1">
    <source>
        <dbReference type="ARBA" id="ARBA00007806"/>
    </source>
</evidence>
<dbReference type="RefSeq" id="WP_179224322.1">
    <property type="nucleotide sequence ID" value="NZ_FZOO01000003.1"/>
</dbReference>
<evidence type="ECO:0000259" key="5">
    <source>
        <dbReference type="Pfam" id="PF17137"/>
    </source>
</evidence>
<evidence type="ECO:0000256" key="2">
    <source>
        <dbReference type="RuleBase" id="RU361185"/>
    </source>
</evidence>